<dbReference type="Pfam" id="PF00271">
    <property type="entry name" value="Helicase_C"/>
    <property type="match status" value="1"/>
</dbReference>
<dbReference type="PANTHER" id="PTHR47961:SF6">
    <property type="entry name" value="DNA-DIRECTED DNA POLYMERASE"/>
    <property type="match status" value="1"/>
</dbReference>
<dbReference type="InterPro" id="IPR050474">
    <property type="entry name" value="Hel308_SKI2-like"/>
</dbReference>
<keyword evidence="4" id="KW-0067">ATP-binding</keyword>
<name>A0ABR4B7S9_9LECA</name>
<feature type="domain" description="Helicase C-terminal" evidence="5">
    <location>
        <begin position="6"/>
        <end position="115"/>
    </location>
</feature>
<keyword evidence="7" id="KW-1185">Reference proteome</keyword>
<dbReference type="Gene3D" id="3.40.50.300">
    <property type="entry name" value="P-loop containing nucleotide triphosphate hydrolases"/>
    <property type="match status" value="1"/>
</dbReference>
<dbReference type="SUPFAM" id="SSF52540">
    <property type="entry name" value="P-loop containing nucleoside triphosphate hydrolases"/>
    <property type="match status" value="1"/>
</dbReference>
<organism evidence="6 7">
    <name type="scientific">Lepraria finkii</name>
    <dbReference type="NCBI Taxonomy" id="1340010"/>
    <lineage>
        <taxon>Eukaryota</taxon>
        <taxon>Fungi</taxon>
        <taxon>Dikarya</taxon>
        <taxon>Ascomycota</taxon>
        <taxon>Pezizomycotina</taxon>
        <taxon>Lecanoromycetes</taxon>
        <taxon>OSLEUM clade</taxon>
        <taxon>Lecanoromycetidae</taxon>
        <taxon>Lecanorales</taxon>
        <taxon>Lecanorineae</taxon>
        <taxon>Stereocaulaceae</taxon>
        <taxon>Lepraria</taxon>
    </lineage>
</organism>
<keyword evidence="2" id="KW-0378">Hydrolase</keyword>
<dbReference type="EMBL" id="JBHFEH010000018">
    <property type="protein sequence ID" value="KAL2053815.1"/>
    <property type="molecule type" value="Genomic_DNA"/>
</dbReference>
<evidence type="ECO:0000259" key="5">
    <source>
        <dbReference type="PROSITE" id="PS51194"/>
    </source>
</evidence>
<sequence length="115" mass="12691">MLGGLDVDDKVLDRRKDVISELRSLPVGLDETLGKMMIRGVAFHHAGLTVEERDIIVDAYDKGIINVIVATCNLSAGINLLARRVILQGTRMGRDLIGPAMLRQTRGRAGRKKER</sequence>
<evidence type="ECO:0000313" key="7">
    <source>
        <dbReference type="Proteomes" id="UP001590951"/>
    </source>
</evidence>
<evidence type="ECO:0000256" key="2">
    <source>
        <dbReference type="ARBA" id="ARBA00022801"/>
    </source>
</evidence>
<reference evidence="6 7" key="1">
    <citation type="submission" date="2024-09" db="EMBL/GenBank/DDBJ databases">
        <title>Rethinking Asexuality: The Enigmatic Case of Functional Sexual Genes in Lepraria (Stereocaulaceae).</title>
        <authorList>
            <person name="Doellman M."/>
            <person name="Sun Y."/>
            <person name="Barcenas-Pena A."/>
            <person name="Lumbsch H.T."/>
            <person name="Grewe F."/>
        </authorList>
    </citation>
    <scope>NUCLEOTIDE SEQUENCE [LARGE SCALE GENOMIC DNA]</scope>
    <source>
        <strain evidence="6 7">Grewe 0041</strain>
    </source>
</reference>
<evidence type="ECO:0000256" key="1">
    <source>
        <dbReference type="ARBA" id="ARBA00022741"/>
    </source>
</evidence>
<keyword evidence="1" id="KW-0547">Nucleotide-binding</keyword>
<dbReference type="InterPro" id="IPR027417">
    <property type="entry name" value="P-loop_NTPase"/>
</dbReference>
<evidence type="ECO:0000256" key="4">
    <source>
        <dbReference type="ARBA" id="ARBA00022840"/>
    </source>
</evidence>
<dbReference type="InterPro" id="IPR001650">
    <property type="entry name" value="Helicase_C-like"/>
</dbReference>
<evidence type="ECO:0000313" key="6">
    <source>
        <dbReference type="EMBL" id="KAL2053815.1"/>
    </source>
</evidence>
<comment type="caution">
    <text evidence="6">The sequence shown here is derived from an EMBL/GenBank/DDBJ whole genome shotgun (WGS) entry which is preliminary data.</text>
</comment>
<dbReference type="PANTHER" id="PTHR47961">
    <property type="entry name" value="DNA POLYMERASE THETA, PUTATIVE (AFU_ORTHOLOGUE AFUA_1G05260)-RELATED"/>
    <property type="match status" value="1"/>
</dbReference>
<proteinExistence type="predicted"/>
<gene>
    <name evidence="6" type="ORF">ABVK25_005744</name>
</gene>
<keyword evidence="3" id="KW-0347">Helicase</keyword>
<evidence type="ECO:0000256" key="3">
    <source>
        <dbReference type="ARBA" id="ARBA00022806"/>
    </source>
</evidence>
<protein>
    <recommendedName>
        <fullName evidence="5">Helicase C-terminal domain-containing protein</fullName>
    </recommendedName>
</protein>
<dbReference type="PROSITE" id="PS51194">
    <property type="entry name" value="HELICASE_CTER"/>
    <property type="match status" value="1"/>
</dbReference>
<dbReference type="SMART" id="SM00490">
    <property type="entry name" value="HELICc"/>
    <property type="match status" value="1"/>
</dbReference>
<dbReference type="Proteomes" id="UP001590951">
    <property type="component" value="Unassembled WGS sequence"/>
</dbReference>
<accession>A0ABR4B7S9</accession>